<organism evidence="4 5">
    <name type="scientific">Paramecium pentaurelia</name>
    <dbReference type="NCBI Taxonomy" id="43138"/>
    <lineage>
        <taxon>Eukaryota</taxon>
        <taxon>Sar</taxon>
        <taxon>Alveolata</taxon>
        <taxon>Ciliophora</taxon>
        <taxon>Intramacronucleata</taxon>
        <taxon>Oligohymenophorea</taxon>
        <taxon>Peniculida</taxon>
        <taxon>Parameciidae</taxon>
        <taxon>Paramecium</taxon>
    </lineage>
</organism>
<reference evidence="4" key="1">
    <citation type="submission" date="2021-01" db="EMBL/GenBank/DDBJ databases">
        <authorList>
            <consortium name="Genoscope - CEA"/>
            <person name="William W."/>
        </authorList>
    </citation>
    <scope>NUCLEOTIDE SEQUENCE</scope>
</reference>
<proteinExistence type="predicted"/>
<dbReference type="InterPro" id="IPR015425">
    <property type="entry name" value="FH2_Formin"/>
</dbReference>
<name>A0A8S1WVY3_9CILI</name>
<evidence type="ECO:0000256" key="2">
    <source>
        <dbReference type="SAM" id="MobiDB-lite"/>
    </source>
</evidence>
<comment type="caution">
    <text evidence="4">The sequence shown here is derived from an EMBL/GenBank/DDBJ whole genome shotgun (WGS) entry which is preliminary data.</text>
</comment>
<accession>A0A8S1WVY3</accession>
<dbReference type="Pfam" id="PF02181">
    <property type="entry name" value="FH2"/>
    <property type="match status" value="1"/>
</dbReference>
<dbReference type="PROSITE" id="PS51444">
    <property type="entry name" value="FH2"/>
    <property type="match status" value="1"/>
</dbReference>
<feature type="region of interest" description="Disordered" evidence="2">
    <location>
        <begin position="1029"/>
        <end position="1052"/>
    </location>
</feature>
<feature type="compositionally biased region" description="Basic and acidic residues" evidence="2">
    <location>
        <begin position="1038"/>
        <end position="1052"/>
    </location>
</feature>
<evidence type="ECO:0000259" key="3">
    <source>
        <dbReference type="PROSITE" id="PS51444"/>
    </source>
</evidence>
<dbReference type="OrthoDB" id="1104827at2759"/>
<dbReference type="AlphaFoldDB" id="A0A8S1WVY3"/>
<feature type="compositionally biased region" description="Pro residues" evidence="2">
    <location>
        <begin position="531"/>
        <end position="622"/>
    </location>
</feature>
<dbReference type="SMART" id="SM00498">
    <property type="entry name" value="FH2"/>
    <property type="match status" value="1"/>
</dbReference>
<dbReference type="EMBL" id="CAJJDO010000102">
    <property type="protein sequence ID" value="CAD8192790.1"/>
    <property type="molecule type" value="Genomic_DNA"/>
</dbReference>
<evidence type="ECO:0000313" key="4">
    <source>
        <dbReference type="EMBL" id="CAD8192790.1"/>
    </source>
</evidence>
<dbReference type="InterPro" id="IPR051425">
    <property type="entry name" value="Formin_Homology"/>
</dbReference>
<dbReference type="PANTHER" id="PTHR45725:SF1">
    <property type="entry name" value="DISHEVELLED ASSOCIATED ACTIVATOR OF MORPHOGENESIS, ISOFORM D"/>
    <property type="match status" value="1"/>
</dbReference>
<dbReference type="PANTHER" id="PTHR45725">
    <property type="entry name" value="FORMIN HOMOLOGY 2 FAMILY MEMBER"/>
    <property type="match status" value="1"/>
</dbReference>
<feature type="domain" description="FH2" evidence="3">
    <location>
        <begin position="626"/>
        <end position="1016"/>
    </location>
</feature>
<evidence type="ECO:0000313" key="5">
    <source>
        <dbReference type="Proteomes" id="UP000689195"/>
    </source>
</evidence>
<dbReference type="Proteomes" id="UP000689195">
    <property type="component" value="Unassembled WGS sequence"/>
</dbReference>
<feature type="region of interest" description="Disordered" evidence="2">
    <location>
        <begin position="524"/>
        <end position="637"/>
    </location>
</feature>
<keyword evidence="5" id="KW-1185">Reference proteome</keyword>
<gene>
    <name evidence="4" type="ORF">PPENT_87.1.T1020169</name>
</gene>
<sequence>MGQANLKYSKAPDDILQITLPIRNSLEAVIVKLDPSAQYPPLDSKEWVQFMYQVNLSIDKKNKLNLLNDNFKAQILYQYLKSKKKNVEPAILGTEEGLEDLLVYLRSLSKQDLNKYVVEKNLIEKLTKLCQSDCEGHHDKECLILNIILLALESDNNLEIPTSSLNEFCMILNPIHIVNFSLILEIYVLICKFQTDERMLQIALAWLDMKRQGYWNYPIEPFIQQLQNNKSVFAIANMCRFLNYFMEAHADQTYSYKLKKSFIQYGLRILLQDVKNKIQSGTYQIQDCTYAAMDQQLMEQYLMLKDNPTRKRKLLPPDGKPVELSICAKLCHELFIDLNNPNASIKFQKVCEEATAQIDAFLFLTEEINEELKNQKLPNKNDNISQFRRQQSISNIYEVEDSQEIRIPNLDYNSLNTQVREALTIQETVKILDDYVTQQANVGVNPVSQLIQTTAQKLLELKKNDPTQLELVEAEKKCTQLEVQLRKIYEQKDKYFQEMKELENKLEEQSKLIQQLQSAGPVLSLTITNPTPTPQVAPPPPPPPPPPPGGLLTAPPPPPPPPPPGGSFSAPPPPPPPPPGGKCPPPPPPPPPGGMPPPPPPPGGMPAPPPPPGRAPPPPPGAVKPGKQKCTPTKPMKQVPWVLIKEDRIKGTIWEKLDDQKIKLDIELLEEKFSRPEPAQRHQSTIVQPVKPQKVSQLSGERCKNVELVISRLKLSAFTLKEALLTIDYDVLTEEKVGMLINAVPEKEEQELFLHYQPEDMNLVAVPDQFFMDLSPIPQIKLRVEAITVAYEWKELAQTITAKQEKIKVGIKMQKEDSKLPILLEYSLAYGNYLNGQSAKGGASAFKLDIMSQLDDVKSNDNKTNLLIVILEKIEKEIGCLYDVEFLAKIDYEFLSKISLQTIGQDLNELKRMQRVVERAQRSQGEDPNDKAGEKFKILFDQLDEACGTIEKNTKELDVVYKDLLNHYCEDQKTQSDEFFQKIERIWTDYKNAKAQMDRTKQAQQKEQEKLMRSQSHQIQPQMLMTQSVISPSQNEQIKQEEKVSPAPVVEKKDPKEVLAELKMLQSKKAELAAKRQQQK</sequence>
<evidence type="ECO:0000256" key="1">
    <source>
        <dbReference type="SAM" id="Coils"/>
    </source>
</evidence>
<keyword evidence="1" id="KW-0175">Coiled coil</keyword>
<feature type="coiled-coil region" evidence="1">
    <location>
        <begin position="471"/>
        <end position="519"/>
    </location>
</feature>
<protein>
    <recommendedName>
        <fullName evidence="3">FH2 domain-containing protein</fullName>
    </recommendedName>
</protein>